<dbReference type="PRINTS" id="PR00035">
    <property type="entry name" value="HTHGNTR"/>
</dbReference>
<dbReference type="Proteomes" id="UP000630097">
    <property type="component" value="Unassembled WGS sequence"/>
</dbReference>
<dbReference type="SUPFAM" id="SSF46785">
    <property type="entry name" value="Winged helix' DNA-binding domain"/>
    <property type="match status" value="1"/>
</dbReference>
<evidence type="ECO:0000313" key="6">
    <source>
        <dbReference type="Proteomes" id="UP000630097"/>
    </source>
</evidence>
<dbReference type="SMART" id="SM00895">
    <property type="entry name" value="FCD"/>
    <property type="match status" value="1"/>
</dbReference>
<protein>
    <submittedName>
        <fullName evidence="5">Transcriptional regulator</fullName>
    </submittedName>
</protein>
<reference evidence="5 6" key="1">
    <citation type="submission" date="2021-01" db="EMBL/GenBank/DDBJ databases">
        <title>Whole genome shotgun sequence of Planotetraspora kaengkrachanensis NBRC 104272.</title>
        <authorList>
            <person name="Komaki H."/>
            <person name="Tamura T."/>
        </authorList>
    </citation>
    <scope>NUCLEOTIDE SEQUENCE [LARGE SCALE GENOMIC DNA]</scope>
    <source>
        <strain evidence="5 6">NBRC 104272</strain>
    </source>
</reference>
<dbReference type="GO" id="GO:0003700">
    <property type="term" value="F:DNA-binding transcription factor activity"/>
    <property type="evidence" value="ECO:0007669"/>
    <property type="project" value="InterPro"/>
</dbReference>
<comment type="caution">
    <text evidence="5">The sequence shown here is derived from an EMBL/GenBank/DDBJ whole genome shotgun (WGS) entry which is preliminary data.</text>
</comment>
<dbReference type="SMART" id="SM00345">
    <property type="entry name" value="HTH_GNTR"/>
    <property type="match status" value="1"/>
</dbReference>
<evidence type="ECO:0000259" key="4">
    <source>
        <dbReference type="PROSITE" id="PS50949"/>
    </source>
</evidence>
<proteinExistence type="predicted"/>
<dbReference type="PANTHER" id="PTHR43537">
    <property type="entry name" value="TRANSCRIPTIONAL REGULATOR, GNTR FAMILY"/>
    <property type="match status" value="1"/>
</dbReference>
<dbReference type="InterPro" id="IPR011711">
    <property type="entry name" value="GntR_C"/>
</dbReference>
<sequence length="232" mass="25579">MAEYDAPVSPSMRPSLTDGLMTQILEIIRQENLGYGDGLPTVREMAKRFSVTAPTIREALRGLQATGAVELRHGSGVYVGAGVSRMVLANPHTTGITTEATLQLVEARLMIEPTIAMRAALHRTSDNLDRLRAALATALEPRDADRPDARLNFHRELAAASGNTVIYEVIDSLLAVRRREQREVRQMYDHRADYGQHVAIFEAVAEQDAERAGELTRAHLTEIRNAVASRLS</sequence>
<evidence type="ECO:0000256" key="3">
    <source>
        <dbReference type="ARBA" id="ARBA00023163"/>
    </source>
</evidence>
<dbReference type="PROSITE" id="PS50949">
    <property type="entry name" value="HTH_GNTR"/>
    <property type="match status" value="1"/>
</dbReference>
<dbReference type="InterPro" id="IPR000524">
    <property type="entry name" value="Tscrpt_reg_HTH_GntR"/>
</dbReference>
<gene>
    <name evidence="5" type="ORF">Pka01_26610</name>
</gene>
<dbReference type="InterPro" id="IPR036388">
    <property type="entry name" value="WH-like_DNA-bd_sf"/>
</dbReference>
<dbReference type="InterPro" id="IPR036390">
    <property type="entry name" value="WH_DNA-bd_sf"/>
</dbReference>
<dbReference type="Gene3D" id="1.10.10.10">
    <property type="entry name" value="Winged helix-like DNA-binding domain superfamily/Winged helix DNA-binding domain"/>
    <property type="match status" value="1"/>
</dbReference>
<evidence type="ECO:0000256" key="2">
    <source>
        <dbReference type="ARBA" id="ARBA00023125"/>
    </source>
</evidence>
<name>A0A8J3PSJ9_9ACTN</name>
<dbReference type="RefSeq" id="WP_239114938.1">
    <property type="nucleotide sequence ID" value="NZ_BAABHH010000016.1"/>
</dbReference>
<dbReference type="InterPro" id="IPR008920">
    <property type="entry name" value="TF_FadR/GntR_C"/>
</dbReference>
<feature type="domain" description="HTH gntR-type" evidence="4">
    <location>
        <begin position="14"/>
        <end position="82"/>
    </location>
</feature>
<evidence type="ECO:0000313" key="5">
    <source>
        <dbReference type="EMBL" id="GIG79534.1"/>
    </source>
</evidence>
<dbReference type="GO" id="GO:0003677">
    <property type="term" value="F:DNA binding"/>
    <property type="evidence" value="ECO:0007669"/>
    <property type="project" value="UniProtKB-KW"/>
</dbReference>
<dbReference type="Pfam" id="PF00392">
    <property type="entry name" value="GntR"/>
    <property type="match status" value="1"/>
</dbReference>
<organism evidence="5 6">
    <name type="scientific">Planotetraspora kaengkrachanensis</name>
    <dbReference type="NCBI Taxonomy" id="575193"/>
    <lineage>
        <taxon>Bacteria</taxon>
        <taxon>Bacillati</taxon>
        <taxon>Actinomycetota</taxon>
        <taxon>Actinomycetes</taxon>
        <taxon>Streptosporangiales</taxon>
        <taxon>Streptosporangiaceae</taxon>
        <taxon>Planotetraspora</taxon>
    </lineage>
</organism>
<keyword evidence="3" id="KW-0804">Transcription</keyword>
<dbReference type="Gene3D" id="1.20.120.530">
    <property type="entry name" value="GntR ligand-binding domain-like"/>
    <property type="match status" value="1"/>
</dbReference>
<dbReference type="CDD" id="cd07377">
    <property type="entry name" value="WHTH_GntR"/>
    <property type="match status" value="1"/>
</dbReference>
<keyword evidence="6" id="KW-1185">Reference proteome</keyword>
<keyword evidence="2" id="KW-0238">DNA-binding</keyword>
<dbReference type="Pfam" id="PF07729">
    <property type="entry name" value="FCD"/>
    <property type="match status" value="1"/>
</dbReference>
<dbReference type="EMBL" id="BONV01000009">
    <property type="protein sequence ID" value="GIG79534.1"/>
    <property type="molecule type" value="Genomic_DNA"/>
</dbReference>
<dbReference type="PANTHER" id="PTHR43537:SF5">
    <property type="entry name" value="UXU OPERON TRANSCRIPTIONAL REGULATOR"/>
    <property type="match status" value="1"/>
</dbReference>
<dbReference type="AlphaFoldDB" id="A0A8J3PSJ9"/>
<keyword evidence="1" id="KW-0805">Transcription regulation</keyword>
<accession>A0A8J3PSJ9</accession>
<dbReference type="SUPFAM" id="SSF48008">
    <property type="entry name" value="GntR ligand-binding domain-like"/>
    <property type="match status" value="1"/>
</dbReference>
<evidence type="ECO:0000256" key="1">
    <source>
        <dbReference type="ARBA" id="ARBA00023015"/>
    </source>
</evidence>